<dbReference type="InterPro" id="IPR013762">
    <property type="entry name" value="Integrase-like_cat_sf"/>
</dbReference>
<dbReference type="STRING" id="448.Lery_2877"/>
<dbReference type="Pfam" id="PF12834">
    <property type="entry name" value="Phage_int_SAM_2"/>
    <property type="match status" value="1"/>
</dbReference>
<dbReference type="InterPro" id="IPR024457">
    <property type="entry name" value="Putative_integrase_N"/>
</dbReference>
<dbReference type="RefSeq" id="WP_058527934.1">
    <property type="nucleotide sequence ID" value="NZ_CAAAHY010000050.1"/>
</dbReference>
<sequence length="299" mass="34406">MSNTKLRNAHYSINECLKDLKGYSFASKADMRHMLNRCIKDLHELGYKLGHINGLKPKHVYVLVDHWQKQGKNPATLKNYMSKLRKVAVLLDKPQLVKPSNDSYQISRRSYAPTVNKAIHHIDFSRCTEPLIRLSLEAQTLFGLRREESMKIRLSEAWQGNELKIKPSWTKGGIGRILPITNEEQRQWILNAVQQVPKGQSLIPVSRTYKQHLSCYQAQTKLMGINKCHGLRHAYAQKRYHELTKVFDHQGKGLICPINGGKSRKLLNCYEKAIDLKAREIISRELGHSRLAITKIYCG</sequence>
<dbReference type="AlphaFoldDB" id="A0A0W0TGM6"/>
<evidence type="ECO:0000259" key="3">
    <source>
        <dbReference type="Pfam" id="PF12835"/>
    </source>
</evidence>
<protein>
    <recommendedName>
        <fullName evidence="6">Integrase</fullName>
    </recommendedName>
</protein>
<reference evidence="4 5" key="1">
    <citation type="submission" date="2015-11" db="EMBL/GenBank/DDBJ databases">
        <title>Genomic analysis of 38 Legionella species identifies large and diverse effector repertoires.</title>
        <authorList>
            <person name="Burstein D."/>
            <person name="Amaro F."/>
            <person name="Zusman T."/>
            <person name="Lifshitz Z."/>
            <person name="Cohen O."/>
            <person name="Gilbert J.A."/>
            <person name="Pupko T."/>
            <person name="Shuman H.A."/>
            <person name="Segal G."/>
        </authorList>
    </citation>
    <scope>NUCLEOTIDE SEQUENCE [LARGE SCALE GENOMIC DNA]</scope>
    <source>
        <strain evidence="4 5">SE-32A-C8</strain>
    </source>
</reference>
<evidence type="ECO:0000313" key="4">
    <source>
        <dbReference type="EMBL" id="KTC94710.1"/>
    </source>
</evidence>
<dbReference type="PATRIC" id="fig|448.7.peg.3022"/>
<feature type="domain" description="Putative integrase N-terminal" evidence="2">
    <location>
        <begin position="21"/>
        <end position="88"/>
    </location>
</feature>
<evidence type="ECO:0008006" key="6">
    <source>
        <dbReference type="Google" id="ProtNLM"/>
    </source>
</evidence>
<evidence type="ECO:0000259" key="2">
    <source>
        <dbReference type="Pfam" id="PF12834"/>
    </source>
</evidence>
<dbReference type="InterPro" id="IPR011010">
    <property type="entry name" value="DNA_brk_join_enz"/>
</dbReference>
<name>A0A0W0TGM6_LEGER</name>
<dbReference type="GO" id="GO:0015074">
    <property type="term" value="P:DNA integration"/>
    <property type="evidence" value="ECO:0007669"/>
    <property type="project" value="InterPro"/>
</dbReference>
<dbReference type="SUPFAM" id="SSF56349">
    <property type="entry name" value="DNA breaking-rejoining enzymes"/>
    <property type="match status" value="1"/>
</dbReference>
<dbReference type="InterPro" id="IPR024456">
    <property type="entry name" value="Integrase_catalytic_putative"/>
</dbReference>
<dbReference type="OrthoDB" id="5394387at2"/>
<accession>A0A0W0TGM6</accession>
<dbReference type="GO" id="GO:0006310">
    <property type="term" value="P:DNA recombination"/>
    <property type="evidence" value="ECO:0007669"/>
    <property type="project" value="UniProtKB-KW"/>
</dbReference>
<keyword evidence="5" id="KW-1185">Reference proteome</keyword>
<dbReference type="Pfam" id="PF12835">
    <property type="entry name" value="Integrase_1"/>
    <property type="match status" value="1"/>
</dbReference>
<evidence type="ECO:0000313" key="5">
    <source>
        <dbReference type="Proteomes" id="UP000054773"/>
    </source>
</evidence>
<gene>
    <name evidence="4" type="ORF">Lery_2877</name>
</gene>
<organism evidence="4 5">
    <name type="scientific">Legionella erythra</name>
    <dbReference type="NCBI Taxonomy" id="448"/>
    <lineage>
        <taxon>Bacteria</taxon>
        <taxon>Pseudomonadati</taxon>
        <taxon>Pseudomonadota</taxon>
        <taxon>Gammaproteobacteria</taxon>
        <taxon>Legionellales</taxon>
        <taxon>Legionellaceae</taxon>
        <taxon>Legionella</taxon>
    </lineage>
</organism>
<comment type="caution">
    <text evidence="4">The sequence shown here is derived from an EMBL/GenBank/DDBJ whole genome shotgun (WGS) entry which is preliminary data.</text>
</comment>
<dbReference type="GO" id="GO:0003677">
    <property type="term" value="F:DNA binding"/>
    <property type="evidence" value="ECO:0007669"/>
    <property type="project" value="InterPro"/>
</dbReference>
<dbReference type="Proteomes" id="UP000054773">
    <property type="component" value="Unassembled WGS sequence"/>
</dbReference>
<evidence type="ECO:0000256" key="1">
    <source>
        <dbReference type="ARBA" id="ARBA00023172"/>
    </source>
</evidence>
<dbReference type="Gene3D" id="1.10.443.10">
    <property type="entry name" value="Intergrase catalytic core"/>
    <property type="match status" value="1"/>
</dbReference>
<dbReference type="EMBL" id="LNYA01000034">
    <property type="protein sequence ID" value="KTC94710.1"/>
    <property type="molecule type" value="Genomic_DNA"/>
</dbReference>
<proteinExistence type="predicted"/>
<feature type="domain" description="Integrase catalytic" evidence="3">
    <location>
        <begin position="126"/>
        <end position="237"/>
    </location>
</feature>
<keyword evidence="1" id="KW-0233">DNA recombination</keyword>